<protein>
    <submittedName>
        <fullName evidence="1">Spermidine synthase</fullName>
        <ecNumber evidence="1">2.5.1.16</ecNumber>
    </submittedName>
</protein>
<dbReference type="EMBL" id="FPHF01000045">
    <property type="protein sequence ID" value="SFV58173.1"/>
    <property type="molecule type" value="Genomic_DNA"/>
</dbReference>
<gene>
    <name evidence="1" type="ORF">MNB_SM-4-1598</name>
</gene>
<organism evidence="1">
    <name type="scientific">hydrothermal vent metagenome</name>
    <dbReference type="NCBI Taxonomy" id="652676"/>
    <lineage>
        <taxon>unclassified sequences</taxon>
        <taxon>metagenomes</taxon>
        <taxon>ecological metagenomes</taxon>
    </lineage>
</organism>
<name>A0A1W1BXE8_9ZZZZ</name>
<sequence length="181" mass="20113">MKEFIYNEMMVHVAVCTNKTPENVLIISNNADGFVTEMKKHDGISYEVIAATATALREVKDGAFDVIISELDSDAAVLAHFNRVLKEDGLLVTKHPSLDNVEDNKQIMQILGKYTKIIMPFNLGNGETALLASKEYHPTADIILHRTDMLDGLEFYNCDVHPAAFAMGNNVRKAYLGVIKN</sequence>
<dbReference type="EC" id="2.5.1.16" evidence="1"/>
<dbReference type="Pfam" id="PF01564">
    <property type="entry name" value="Spermine_synth"/>
    <property type="match status" value="1"/>
</dbReference>
<dbReference type="InterPro" id="IPR029063">
    <property type="entry name" value="SAM-dependent_MTases_sf"/>
</dbReference>
<keyword evidence="1" id="KW-0808">Transferase</keyword>
<dbReference type="GO" id="GO:0004766">
    <property type="term" value="F:spermidine synthase activity"/>
    <property type="evidence" value="ECO:0007669"/>
    <property type="project" value="UniProtKB-EC"/>
</dbReference>
<accession>A0A1W1BXE8</accession>
<dbReference type="AlphaFoldDB" id="A0A1W1BXE8"/>
<evidence type="ECO:0000313" key="1">
    <source>
        <dbReference type="EMBL" id="SFV58173.1"/>
    </source>
</evidence>
<dbReference type="Gene3D" id="3.40.50.150">
    <property type="entry name" value="Vaccinia Virus protein VP39"/>
    <property type="match status" value="2"/>
</dbReference>
<dbReference type="SUPFAM" id="SSF53335">
    <property type="entry name" value="S-adenosyl-L-methionine-dependent methyltransferases"/>
    <property type="match status" value="1"/>
</dbReference>
<reference evidence="1" key="1">
    <citation type="submission" date="2016-10" db="EMBL/GenBank/DDBJ databases">
        <authorList>
            <person name="de Groot N.N."/>
        </authorList>
    </citation>
    <scope>NUCLEOTIDE SEQUENCE</scope>
</reference>
<proteinExistence type="predicted"/>